<dbReference type="GO" id="GO:0005789">
    <property type="term" value="C:endoplasmic reticulum membrane"/>
    <property type="evidence" value="ECO:0007669"/>
    <property type="project" value="UniProtKB-SubCell"/>
</dbReference>
<keyword evidence="10" id="KW-0560">Oxidoreductase</keyword>
<evidence type="ECO:0000256" key="9">
    <source>
        <dbReference type="ARBA" id="ARBA00022848"/>
    </source>
</evidence>
<keyword evidence="9" id="KW-0492">Microsome</keyword>
<evidence type="ECO:0000256" key="11">
    <source>
        <dbReference type="ARBA" id="ARBA00023004"/>
    </source>
</evidence>
<keyword evidence="8" id="KW-0256">Endoplasmic reticulum</keyword>
<reference evidence="16" key="1">
    <citation type="submission" date="2022-11" db="UniProtKB">
        <authorList>
            <consortium name="WormBaseParasite"/>
        </authorList>
    </citation>
    <scope>IDENTIFICATION</scope>
</reference>
<evidence type="ECO:0000256" key="1">
    <source>
        <dbReference type="ARBA" id="ARBA00001971"/>
    </source>
</evidence>
<evidence type="ECO:0000256" key="10">
    <source>
        <dbReference type="ARBA" id="ARBA00023002"/>
    </source>
</evidence>
<dbReference type="PRINTS" id="PR00385">
    <property type="entry name" value="P450"/>
</dbReference>
<evidence type="ECO:0000313" key="15">
    <source>
        <dbReference type="Proteomes" id="UP000887566"/>
    </source>
</evidence>
<keyword evidence="15" id="KW-1185">Reference proteome</keyword>
<evidence type="ECO:0000256" key="13">
    <source>
        <dbReference type="ARBA" id="ARBA00023136"/>
    </source>
</evidence>
<dbReference type="Proteomes" id="UP000887566">
    <property type="component" value="Unplaced"/>
</dbReference>
<feature type="binding site" description="axial binding residue" evidence="14">
    <location>
        <position position="386"/>
    </location>
    <ligand>
        <name>heme</name>
        <dbReference type="ChEBI" id="CHEBI:30413"/>
    </ligand>
    <ligandPart>
        <name>Fe</name>
        <dbReference type="ChEBI" id="CHEBI:18248"/>
    </ligandPart>
</feature>
<proteinExistence type="inferred from homology"/>
<accession>A0A914VV06</accession>
<evidence type="ECO:0000256" key="7">
    <source>
        <dbReference type="ARBA" id="ARBA00022723"/>
    </source>
</evidence>
<evidence type="ECO:0000256" key="12">
    <source>
        <dbReference type="ARBA" id="ARBA00023033"/>
    </source>
</evidence>
<protein>
    <recommendedName>
        <fullName evidence="5">unspecific monooxygenase</fullName>
        <ecNumber evidence="5">1.14.14.1</ecNumber>
    </recommendedName>
</protein>
<evidence type="ECO:0000256" key="2">
    <source>
        <dbReference type="ARBA" id="ARBA00004174"/>
    </source>
</evidence>
<evidence type="ECO:0000313" key="16">
    <source>
        <dbReference type="WBParaSite" id="PSAMB.scaffold2440size23222.g17743.t1"/>
    </source>
</evidence>
<evidence type="ECO:0000256" key="5">
    <source>
        <dbReference type="ARBA" id="ARBA00012109"/>
    </source>
</evidence>
<keyword evidence="13" id="KW-0472">Membrane</keyword>
<evidence type="ECO:0000256" key="14">
    <source>
        <dbReference type="PIRSR" id="PIRSR602401-1"/>
    </source>
</evidence>
<comment type="similarity">
    <text evidence="4">Belongs to the cytochrome P450 family.</text>
</comment>
<dbReference type="GO" id="GO:0004508">
    <property type="term" value="F:steroid 17-alpha-monooxygenase activity"/>
    <property type="evidence" value="ECO:0007669"/>
    <property type="project" value="TreeGrafter"/>
</dbReference>
<keyword evidence="7 14" id="KW-0479">Metal-binding</keyword>
<keyword evidence="12" id="KW-0503">Monooxygenase</keyword>
<evidence type="ECO:0000256" key="4">
    <source>
        <dbReference type="ARBA" id="ARBA00010617"/>
    </source>
</evidence>
<dbReference type="Pfam" id="PF00067">
    <property type="entry name" value="p450"/>
    <property type="match status" value="1"/>
</dbReference>
<evidence type="ECO:0000256" key="3">
    <source>
        <dbReference type="ARBA" id="ARBA00004406"/>
    </source>
</evidence>
<dbReference type="PANTHER" id="PTHR24289">
    <property type="entry name" value="STEROID 17-ALPHA-HYDROXYLASE/17,20 LYASE"/>
    <property type="match status" value="1"/>
</dbReference>
<evidence type="ECO:0000256" key="6">
    <source>
        <dbReference type="ARBA" id="ARBA00022617"/>
    </source>
</evidence>
<dbReference type="EC" id="1.14.14.1" evidence="5"/>
<comment type="cofactor">
    <cofactor evidence="1 14">
        <name>heme</name>
        <dbReference type="ChEBI" id="CHEBI:30413"/>
    </cofactor>
</comment>
<dbReference type="SUPFAM" id="SSF48264">
    <property type="entry name" value="Cytochrome P450"/>
    <property type="match status" value="1"/>
</dbReference>
<dbReference type="WBParaSite" id="PSAMB.scaffold2440size23222.g17743.t1">
    <property type="protein sequence ID" value="PSAMB.scaffold2440size23222.g17743.t1"/>
    <property type="gene ID" value="PSAMB.scaffold2440size23222.g17743"/>
</dbReference>
<dbReference type="AlphaFoldDB" id="A0A914VV06"/>
<dbReference type="InterPro" id="IPR001128">
    <property type="entry name" value="Cyt_P450"/>
</dbReference>
<dbReference type="GO" id="GO:0005506">
    <property type="term" value="F:iron ion binding"/>
    <property type="evidence" value="ECO:0007669"/>
    <property type="project" value="InterPro"/>
</dbReference>
<dbReference type="GO" id="GO:0042446">
    <property type="term" value="P:hormone biosynthetic process"/>
    <property type="evidence" value="ECO:0007669"/>
    <property type="project" value="TreeGrafter"/>
</dbReference>
<name>A0A914VV06_9BILA</name>
<dbReference type="InterPro" id="IPR036396">
    <property type="entry name" value="Cyt_P450_sf"/>
</dbReference>
<dbReference type="FunFam" id="1.10.630.10:FF:000238">
    <property type="entry name" value="Cytochrome P450 2A6"/>
    <property type="match status" value="1"/>
</dbReference>
<keyword evidence="6 14" id="KW-0349">Heme</keyword>
<dbReference type="GO" id="GO:0042448">
    <property type="term" value="P:progesterone metabolic process"/>
    <property type="evidence" value="ECO:0007669"/>
    <property type="project" value="TreeGrafter"/>
</dbReference>
<organism evidence="15 16">
    <name type="scientific">Plectus sambesii</name>
    <dbReference type="NCBI Taxonomy" id="2011161"/>
    <lineage>
        <taxon>Eukaryota</taxon>
        <taxon>Metazoa</taxon>
        <taxon>Ecdysozoa</taxon>
        <taxon>Nematoda</taxon>
        <taxon>Chromadorea</taxon>
        <taxon>Plectida</taxon>
        <taxon>Plectina</taxon>
        <taxon>Plectoidea</taxon>
        <taxon>Plectidae</taxon>
        <taxon>Plectus</taxon>
    </lineage>
</organism>
<keyword evidence="11 14" id="KW-0408">Iron</keyword>
<sequence>MNVTLTNLSKVYGPVYQLQMGSRRFVIVNGQKAVREGLTGTNGADIAARPELSSYEGFGVFGEPGYRPSFKMYKKLTVQAMTMFGNHRRSDLQEVAYRAIDMLMTDLKAVAGQPYDSKPTLYRVVWTIMGFICYGRFFNQDDPEVLEILQTADGFGKAVMFGVISDYLPWTKPLMKKQLMAYKRLTETIQSQSVKLARQNFQSWDGTTLRTVADMFRKTHQDMSEAEKQEVTDEQLLKMLNNIFGAGFGTIAITVKWSILLLAKHQDIQVKMQQELDSVLGDDQPTFDDQTRLPFCTAVLAEVYRVSSMAALAMTHMTLRDVKLCGVSIPKETPVVFNLYSSHFDESAWKHPHQFDPYRFIDRDSHQLNKTALENVVPYGLGPRRCGGEHLARLEIFIFFVSIFHQCEIEEAPGEKLDPEDYTFGLGIDPRPFRVVYKSRRGLW</sequence>
<evidence type="ECO:0000256" key="8">
    <source>
        <dbReference type="ARBA" id="ARBA00022824"/>
    </source>
</evidence>
<comment type="subcellular location">
    <subcellularLocation>
        <location evidence="3">Endoplasmic reticulum membrane</location>
        <topology evidence="3">Peripheral membrane protein</topology>
    </subcellularLocation>
    <subcellularLocation>
        <location evidence="2">Microsome membrane</location>
        <topology evidence="2">Peripheral membrane protein</topology>
    </subcellularLocation>
</comment>
<dbReference type="PANTHER" id="PTHR24289:SF21">
    <property type="entry name" value="CYTOCHROME P450 1A"/>
    <property type="match status" value="1"/>
</dbReference>
<dbReference type="GO" id="GO:0020037">
    <property type="term" value="F:heme binding"/>
    <property type="evidence" value="ECO:0007669"/>
    <property type="project" value="InterPro"/>
</dbReference>
<dbReference type="InterPro" id="IPR002401">
    <property type="entry name" value="Cyt_P450_E_grp-I"/>
</dbReference>
<dbReference type="PRINTS" id="PR00463">
    <property type="entry name" value="EP450I"/>
</dbReference>
<dbReference type="Gene3D" id="1.10.630.10">
    <property type="entry name" value="Cytochrome P450"/>
    <property type="match status" value="1"/>
</dbReference>